<feature type="compositionally biased region" description="Basic and acidic residues" evidence="1">
    <location>
        <begin position="54"/>
        <end position="83"/>
    </location>
</feature>
<sequence length="83" mass="9546">QGSPDKACKEGEAGVRQDTQGLEEWIKQVSKEACKEGRQRMEVSKEGGQAEDGGENKQARKDRQRMEERINKQGRTDRGWRRE</sequence>
<organism evidence="2 3">
    <name type="scientific">Petrolisthes cinctipes</name>
    <name type="common">Flat porcelain crab</name>
    <dbReference type="NCBI Taxonomy" id="88211"/>
    <lineage>
        <taxon>Eukaryota</taxon>
        <taxon>Metazoa</taxon>
        <taxon>Ecdysozoa</taxon>
        <taxon>Arthropoda</taxon>
        <taxon>Crustacea</taxon>
        <taxon>Multicrustacea</taxon>
        <taxon>Malacostraca</taxon>
        <taxon>Eumalacostraca</taxon>
        <taxon>Eucarida</taxon>
        <taxon>Decapoda</taxon>
        <taxon>Pleocyemata</taxon>
        <taxon>Anomura</taxon>
        <taxon>Galatheoidea</taxon>
        <taxon>Porcellanidae</taxon>
        <taxon>Petrolisthes</taxon>
    </lineage>
</organism>
<comment type="caution">
    <text evidence="2">The sequence shown here is derived from an EMBL/GenBank/DDBJ whole genome shotgun (WGS) entry which is preliminary data.</text>
</comment>
<gene>
    <name evidence="2" type="ORF">Pcinc_044400</name>
</gene>
<dbReference type="EMBL" id="JAWQEG010009329">
    <property type="protein sequence ID" value="KAK3848825.1"/>
    <property type="molecule type" value="Genomic_DNA"/>
</dbReference>
<accession>A0AAE1BEA7</accession>
<keyword evidence="3" id="KW-1185">Reference proteome</keyword>
<name>A0AAE1BEA7_PETCI</name>
<proteinExistence type="predicted"/>
<protein>
    <submittedName>
        <fullName evidence="2">Uncharacterized protein</fullName>
    </submittedName>
</protein>
<feature type="compositionally biased region" description="Basic and acidic residues" evidence="1">
    <location>
        <begin position="24"/>
        <end position="45"/>
    </location>
</feature>
<dbReference type="Proteomes" id="UP001286313">
    <property type="component" value="Unassembled WGS sequence"/>
</dbReference>
<dbReference type="AlphaFoldDB" id="A0AAE1BEA7"/>
<feature type="region of interest" description="Disordered" evidence="1">
    <location>
        <begin position="1"/>
        <end position="83"/>
    </location>
</feature>
<reference evidence="2" key="1">
    <citation type="submission" date="2023-10" db="EMBL/GenBank/DDBJ databases">
        <title>Genome assemblies of two species of porcelain crab, Petrolisthes cinctipes and Petrolisthes manimaculis (Anomura: Porcellanidae).</title>
        <authorList>
            <person name="Angst P."/>
        </authorList>
    </citation>
    <scope>NUCLEOTIDE SEQUENCE</scope>
    <source>
        <strain evidence="2">PB745_01</strain>
        <tissue evidence="2">Gill</tissue>
    </source>
</reference>
<evidence type="ECO:0000313" key="2">
    <source>
        <dbReference type="EMBL" id="KAK3848825.1"/>
    </source>
</evidence>
<evidence type="ECO:0000313" key="3">
    <source>
        <dbReference type="Proteomes" id="UP001286313"/>
    </source>
</evidence>
<evidence type="ECO:0000256" key="1">
    <source>
        <dbReference type="SAM" id="MobiDB-lite"/>
    </source>
</evidence>
<feature type="compositionally biased region" description="Basic and acidic residues" evidence="1">
    <location>
        <begin position="1"/>
        <end position="15"/>
    </location>
</feature>
<feature type="non-terminal residue" evidence="2">
    <location>
        <position position="1"/>
    </location>
</feature>